<dbReference type="AlphaFoldDB" id="W6A5M5"/>
<reference evidence="2 3" key="1">
    <citation type="journal article" date="2014" name="Genome Biol. Evol.">
        <title>Molecular evolution of the substrate utilization strategies and putative virulence factors in mosquito-associated Spiroplasma species.</title>
        <authorList>
            <person name="Chang T.H."/>
            <person name="Lo W.S."/>
            <person name="Ku C."/>
            <person name="Chen L.L."/>
            <person name="Kuo C.H."/>
        </authorList>
    </citation>
    <scope>NUCLEOTIDE SEQUENCE [LARGE SCALE GENOMIC DNA]</scope>
    <source>
        <strain evidence="2">AES-1</strain>
    </source>
</reference>
<dbReference type="Proteomes" id="UP000019267">
    <property type="component" value="Chromosome"/>
</dbReference>
<feature type="transmembrane region" description="Helical" evidence="1">
    <location>
        <begin position="6"/>
        <end position="31"/>
    </location>
</feature>
<evidence type="ECO:0000313" key="2">
    <source>
        <dbReference type="EMBL" id="AHI52433.1"/>
    </source>
</evidence>
<gene>
    <name evidence="2" type="ORF">SCULI_v1c00920</name>
</gene>
<proteinExistence type="predicted"/>
<dbReference type="PATRIC" id="fig|1276246.3.peg.90"/>
<sequence length="67" mass="7328">MRKAAYILNIISTIATAIVLIPLIWTIPMTIKSKKIIGDGQEHVAFGVCSLFFTNIISGILTLIPEN</sequence>
<dbReference type="OrthoDB" id="390351at2"/>
<keyword evidence="1" id="KW-0472">Membrane</keyword>
<feature type="transmembrane region" description="Helical" evidence="1">
    <location>
        <begin position="43"/>
        <end position="64"/>
    </location>
</feature>
<keyword evidence="1" id="KW-0812">Transmembrane</keyword>
<evidence type="ECO:0000256" key="1">
    <source>
        <dbReference type="SAM" id="Phobius"/>
    </source>
</evidence>
<keyword evidence="1" id="KW-1133">Transmembrane helix</keyword>
<name>W6A5M5_9MOLU</name>
<accession>W6A5M5</accession>
<protein>
    <submittedName>
        <fullName evidence="2">Uncharacterized protein</fullName>
    </submittedName>
</protein>
<dbReference type="EMBL" id="CP006681">
    <property type="protein sequence ID" value="AHI52433.1"/>
    <property type="molecule type" value="Genomic_DNA"/>
</dbReference>
<organism evidence="2 3">
    <name type="scientific">Spiroplasma culicicola AES-1</name>
    <dbReference type="NCBI Taxonomy" id="1276246"/>
    <lineage>
        <taxon>Bacteria</taxon>
        <taxon>Bacillati</taxon>
        <taxon>Mycoplasmatota</taxon>
        <taxon>Mollicutes</taxon>
        <taxon>Entomoplasmatales</taxon>
        <taxon>Spiroplasmataceae</taxon>
        <taxon>Spiroplasma</taxon>
    </lineage>
</organism>
<keyword evidence="3" id="KW-1185">Reference proteome</keyword>
<dbReference type="HOGENOM" id="CLU_186947_0_0_14"/>
<dbReference type="RefSeq" id="WP_025362679.1">
    <property type="nucleotide sequence ID" value="NZ_CP006681.1"/>
</dbReference>
<dbReference type="KEGG" id="scq:SCULI_v1c00920"/>
<evidence type="ECO:0000313" key="3">
    <source>
        <dbReference type="Proteomes" id="UP000019267"/>
    </source>
</evidence>